<protein>
    <submittedName>
        <fullName evidence="1">---NA</fullName>
    </submittedName>
</protein>
<name>A0A7D9JKX5_PARCT</name>
<dbReference type="Proteomes" id="UP001152795">
    <property type="component" value="Unassembled WGS sequence"/>
</dbReference>
<dbReference type="CDD" id="cd17039">
    <property type="entry name" value="Ubl_ubiquitin_like"/>
    <property type="match status" value="1"/>
</dbReference>
<dbReference type="Gene3D" id="3.10.20.90">
    <property type="entry name" value="Phosphatidylinositol 3-kinase Catalytic Subunit, Chain A, domain 1"/>
    <property type="match status" value="1"/>
</dbReference>
<keyword evidence="2" id="KW-1185">Reference proteome</keyword>
<dbReference type="AlphaFoldDB" id="A0A7D9JKX5"/>
<dbReference type="InterPro" id="IPR000626">
    <property type="entry name" value="Ubiquitin-like_dom"/>
</dbReference>
<dbReference type="Pfam" id="PF00240">
    <property type="entry name" value="ubiquitin"/>
    <property type="match status" value="1"/>
</dbReference>
<organism evidence="1 2">
    <name type="scientific">Paramuricea clavata</name>
    <name type="common">Red gorgonian</name>
    <name type="synonym">Violescent sea-whip</name>
    <dbReference type="NCBI Taxonomy" id="317549"/>
    <lineage>
        <taxon>Eukaryota</taxon>
        <taxon>Metazoa</taxon>
        <taxon>Cnidaria</taxon>
        <taxon>Anthozoa</taxon>
        <taxon>Octocorallia</taxon>
        <taxon>Malacalcyonacea</taxon>
        <taxon>Plexauridae</taxon>
        <taxon>Paramuricea</taxon>
    </lineage>
</organism>
<proteinExistence type="predicted"/>
<dbReference type="InterPro" id="IPR029071">
    <property type="entry name" value="Ubiquitin-like_domsf"/>
</dbReference>
<dbReference type="PROSITE" id="PS50053">
    <property type="entry name" value="UBIQUITIN_2"/>
    <property type="match status" value="1"/>
</dbReference>
<evidence type="ECO:0000313" key="1">
    <source>
        <dbReference type="EMBL" id="CAB4032070.1"/>
    </source>
</evidence>
<gene>
    <name evidence="1" type="ORF">PACLA_8A011517</name>
</gene>
<sequence>MSTTLTYVAAGFSAHLGPDIKSKDDAFQYAMSTRRGQVYPQKIDIKILFSHCHDIVMPMPFYHYIQVFGEEFERYQIDPFVSKNYSVSDIKKEFASYCGVHPSCQTLMYQGKELDDHLSLTQVRHALNTINFMLQYMH</sequence>
<comment type="caution">
    <text evidence="1">The sequence shown here is derived from an EMBL/GenBank/DDBJ whole genome shotgun (WGS) entry which is preliminary data.</text>
</comment>
<dbReference type="EMBL" id="CACRXK020018102">
    <property type="protein sequence ID" value="CAB4032070.1"/>
    <property type="molecule type" value="Genomic_DNA"/>
</dbReference>
<dbReference type="SUPFAM" id="SSF54236">
    <property type="entry name" value="Ubiquitin-like"/>
    <property type="match status" value="1"/>
</dbReference>
<reference evidence="1" key="1">
    <citation type="submission" date="2020-04" db="EMBL/GenBank/DDBJ databases">
        <authorList>
            <person name="Alioto T."/>
            <person name="Alioto T."/>
            <person name="Gomez Garrido J."/>
        </authorList>
    </citation>
    <scope>NUCLEOTIDE SEQUENCE</scope>
    <source>
        <strain evidence="1">A484AB</strain>
    </source>
</reference>
<evidence type="ECO:0000313" key="2">
    <source>
        <dbReference type="Proteomes" id="UP001152795"/>
    </source>
</evidence>
<accession>A0A7D9JKX5</accession>